<evidence type="ECO:0000256" key="1">
    <source>
        <dbReference type="ARBA" id="ARBA00023015"/>
    </source>
</evidence>
<dbReference type="InterPro" id="IPR019887">
    <property type="entry name" value="Tscrpt_reg_AsnC/Lrp_C"/>
</dbReference>
<dbReference type="InterPro" id="IPR036390">
    <property type="entry name" value="WH_DNA-bd_sf"/>
</dbReference>
<dbReference type="SUPFAM" id="SSF54909">
    <property type="entry name" value="Dimeric alpha+beta barrel"/>
    <property type="match status" value="1"/>
</dbReference>
<evidence type="ECO:0000313" key="5">
    <source>
        <dbReference type="EMBL" id="MDN4473863.1"/>
    </source>
</evidence>
<dbReference type="InterPro" id="IPR011008">
    <property type="entry name" value="Dimeric_a/b-barrel"/>
</dbReference>
<dbReference type="Proteomes" id="UP001172738">
    <property type="component" value="Unassembled WGS sequence"/>
</dbReference>
<dbReference type="InterPro" id="IPR011991">
    <property type="entry name" value="ArsR-like_HTH"/>
</dbReference>
<dbReference type="EMBL" id="JAUHPV010000008">
    <property type="protein sequence ID" value="MDN4473863.1"/>
    <property type="molecule type" value="Genomic_DNA"/>
</dbReference>
<evidence type="ECO:0000259" key="4">
    <source>
        <dbReference type="PROSITE" id="PS50956"/>
    </source>
</evidence>
<dbReference type="RefSeq" id="WP_301129799.1">
    <property type="nucleotide sequence ID" value="NZ_JAUHPV010000008.1"/>
</dbReference>
<proteinExistence type="predicted"/>
<sequence>MSERGAGGPTPSNLRLDELDEQILWELSRDARLSNTALAARVHVSPSTTHARVKALRDAGVIRSSHVELDYEALGLPVQGLISVKLQAQARPQIKTYARKVVRLPNVTSVFFVGGQVDFLIHVVCTSTGQLRDFVASYISMDPVVASTETNIVFEHLIGAEHHGTTGGIAAMRKPFE</sequence>
<dbReference type="PANTHER" id="PTHR30154:SF54">
    <property type="entry name" value="POSSIBLE TRANSCRIPTIONAL REGULATORY PROTEIN (PROBABLY LRP_ASNC-FAMILY)"/>
    <property type="match status" value="1"/>
</dbReference>
<dbReference type="Gene3D" id="1.10.10.10">
    <property type="entry name" value="Winged helix-like DNA-binding domain superfamily/Winged helix DNA-binding domain"/>
    <property type="match status" value="1"/>
</dbReference>
<dbReference type="InterPro" id="IPR036388">
    <property type="entry name" value="WH-like_DNA-bd_sf"/>
</dbReference>
<dbReference type="PROSITE" id="PS50956">
    <property type="entry name" value="HTH_ASNC_2"/>
    <property type="match status" value="1"/>
</dbReference>
<dbReference type="Gene3D" id="3.30.70.920">
    <property type="match status" value="1"/>
</dbReference>
<name>A0ABT8G3Y9_9MICO</name>
<keyword evidence="3" id="KW-0804">Transcription</keyword>
<reference evidence="5" key="1">
    <citation type="submission" date="2023-06" db="EMBL/GenBank/DDBJ databases">
        <title>SYSU T00b26.</title>
        <authorList>
            <person name="Gao L."/>
            <person name="Fang B.-Z."/>
            <person name="Li W.-J."/>
        </authorList>
    </citation>
    <scope>NUCLEOTIDE SEQUENCE</scope>
    <source>
        <strain evidence="5">SYSU T00b26</strain>
    </source>
</reference>
<comment type="caution">
    <text evidence="5">The sequence shown here is derived from an EMBL/GenBank/DDBJ whole genome shotgun (WGS) entry which is preliminary data.</text>
</comment>
<dbReference type="InterPro" id="IPR019888">
    <property type="entry name" value="Tscrpt_reg_AsnC-like"/>
</dbReference>
<protein>
    <submittedName>
        <fullName evidence="5">Lrp/AsnC family transcriptional regulator</fullName>
    </submittedName>
</protein>
<feature type="domain" description="HTH asnC-type" evidence="4">
    <location>
        <begin position="16"/>
        <end position="77"/>
    </location>
</feature>
<dbReference type="CDD" id="cd00090">
    <property type="entry name" value="HTH_ARSR"/>
    <property type="match status" value="1"/>
</dbReference>
<dbReference type="Pfam" id="PF01037">
    <property type="entry name" value="AsnC_trans_reg"/>
    <property type="match status" value="1"/>
</dbReference>
<dbReference type="SMART" id="SM00344">
    <property type="entry name" value="HTH_ASNC"/>
    <property type="match status" value="1"/>
</dbReference>
<keyword evidence="2" id="KW-0238">DNA-binding</keyword>
<keyword evidence="6" id="KW-1185">Reference proteome</keyword>
<dbReference type="InterPro" id="IPR000485">
    <property type="entry name" value="AsnC-type_HTH_dom"/>
</dbReference>
<dbReference type="Pfam" id="PF13412">
    <property type="entry name" value="HTH_24"/>
    <property type="match status" value="1"/>
</dbReference>
<dbReference type="PRINTS" id="PR00033">
    <property type="entry name" value="HTHASNC"/>
</dbReference>
<evidence type="ECO:0000256" key="3">
    <source>
        <dbReference type="ARBA" id="ARBA00023163"/>
    </source>
</evidence>
<accession>A0ABT8G3Y9</accession>
<evidence type="ECO:0000313" key="6">
    <source>
        <dbReference type="Proteomes" id="UP001172738"/>
    </source>
</evidence>
<gene>
    <name evidence="5" type="ORF">QQX04_12730</name>
</gene>
<dbReference type="PANTHER" id="PTHR30154">
    <property type="entry name" value="LEUCINE-RESPONSIVE REGULATORY PROTEIN"/>
    <property type="match status" value="1"/>
</dbReference>
<organism evidence="5 6">
    <name type="scientific">Demequina zhanjiangensis</name>
    <dbReference type="NCBI Taxonomy" id="3051659"/>
    <lineage>
        <taxon>Bacteria</taxon>
        <taxon>Bacillati</taxon>
        <taxon>Actinomycetota</taxon>
        <taxon>Actinomycetes</taxon>
        <taxon>Micrococcales</taxon>
        <taxon>Demequinaceae</taxon>
        <taxon>Demequina</taxon>
    </lineage>
</organism>
<keyword evidence="1" id="KW-0805">Transcription regulation</keyword>
<dbReference type="SUPFAM" id="SSF46785">
    <property type="entry name" value="Winged helix' DNA-binding domain"/>
    <property type="match status" value="1"/>
</dbReference>
<evidence type="ECO:0000256" key="2">
    <source>
        <dbReference type="ARBA" id="ARBA00023125"/>
    </source>
</evidence>